<accession>A0A1V0SIH9</accession>
<reference evidence="1" key="1">
    <citation type="journal article" date="2017" name="Science">
        <title>Giant viruses with an expanded complement of translation system components.</title>
        <authorList>
            <person name="Schulz F."/>
            <person name="Yutin N."/>
            <person name="Ivanova N.N."/>
            <person name="Ortega D.R."/>
            <person name="Lee T.K."/>
            <person name="Vierheilig J."/>
            <person name="Daims H."/>
            <person name="Horn M."/>
            <person name="Wagner M."/>
            <person name="Jensen G.J."/>
            <person name="Kyrpides N.C."/>
            <person name="Koonin E.V."/>
            <person name="Woyke T."/>
        </authorList>
    </citation>
    <scope>NUCLEOTIDE SEQUENCE</scope>
    <source>
        <strain evidence="1">KNV1</strain>
    </source>
</reference>
<sequence length="121" mass="13946">MDHECPNCIIMKKKIILYEKFFEEMKKIEEEEILNGQSLTESIMIEKDNHGVLNKKIKSNLTESFLVIDKGKELTHLSQKEQNILNEQTNLHNYNQVKKNVGIAGTVLSYVVSVGKWLAIL</sequence>
<protein>
    <submittedName>
        <fullName evidence="1">Uncharacterized protein</fullName>
    </submittedName>
</protein>
<name>A0A1V0SIH9_9VIRU</name>
<proteinExistence type="predicted"/>
<evidence type="ECO:0000313" key="1">
    <source>
        <dbReference type="EMBL" id="ARF11527.1"/>
    </source>
</evidence>
<dbReference type="EMBL" id="KY684108">
    <property type="protein sequence ID" value="ARF11527.1"/>
    <property type="molecule type" value="Genomic_DNA"/>
</dbReference>
<organism evidence="1">
    <name type="scientific">Klosneuvirus KNV1</name>
    <dbReference type="NCBI Taxonomy" id="1977640"/>
    <lineage>
        <taxon>Viruses</taxon>
        <taxon>Varidnaviria</taxon>
        <taxon>Bamfordvirae</taxon>
        <taxon>Nucleocytoviricota</taxon>
        <taxon>Megaviricetes</taxon>
        <taxon>Imitervirales</taxon>
        <taxon>Mimiviridae</taxon>
        <taxon>Klosneuvirinae</taxon>
        <taxon>Klosneuvirus</taxon>
    </lineage>
</organism>
<gene>
    <name evidence="1" type="ORF">Klosneuvirus_1_384</name>
</gene>